<dbReference type="OrthoDB" id="8121756at2759"/>
<dbReference type="InParanoid" id="E9GMW7"/>
<dbReference type="GO" id="GO:0006281">
    <property type="term" value="P:DNA repair"/>
    <property type="evidence" value="ECO:0007669"/>
    <property type="project" value="UniProtKB-KW"/>
</dbReference>
<evidence type="ECO:0000256" key="9">
    <source>
        <dbReference type="ARBA" id="ARBA00023125"/>
    </source>
</evidence>
<evidence type="ECO:0000313" key="12">
    <source>
        <dbReference type="EMBL" id="EFX79164.1"/>
    </source>
</evidence>
<dbReference type="InterPro" id="IPR027417">
    <property type="entry name" value="P-loop_NTPase"/>
</dbReference>
<evidence type="ECO:0000256" key="8">
    <source>
        <dbReference type="ARBA" id="ARBA00022881"/>
    </source>
</evidence>
<evidence type="ECO:0000256" key="11">
    <source>
        <dbReference type="SAM" id="Phobius"/>
    </source>
</evidence>
<proteinExistence type="predicted"/>
<sequence>MFPRNLQNVTAHFPLGLLIGVAGVSGGVKSSLIIGTLYKTLFQKLNKASEYPGLYESLEVLEYQDKVIDIYLPEAKSLGYGPGDSPLMCKEGDAKLVMEMALSKLKCNFCPTFKSLAMLATANALIEKHWRYS</sequence>
<evidence type="ECO:0000256" key="4">
    <source>
        <dbReference type="ARBA" id="ARBA00022741"/>
    </source>
</evidence>
<protein>
    <submittedName>
        <fullName evidence="12">Uncharacterized protein</fullName>
    </submittedName>
</protein>
<dbReference type="GO" id="GO:0005737">
    <property type="term" value="C:cytoplasm"/>
    <property type="evidence" value="ECO:0007669"/>
    <property type="project" value="UniProtKB-SubCell"/>
</dbReference>
<keyword evidence="10" id="KW-0234">DNA repair</keyword>
<dbReference type="AlphaFoldDB" id="E9GMW7"/>
<organism evidence="12 13">
    <name type="scientific">Daphnia pulex</name>
    <name type="common">Water flea</name>
    <dbReference type="NCBI Taxonomy" id="6669"/>
    <lineage>
        <taxon>Eukaryota</taxon>
        <taxon>Metazoa</taxon>
        <taxon>Ecdysozoa</taxon>
        <taxon>Arthropoda</taxon>
        <taxon>Crustacea</taxon>
        <taxon>Branchiopoda</taxon>
        <taxon>Diplostraca</taxon>
        <taxon>Cladocera</taxon>
        <taxon>Anomopoda</taxon>
        <taxon>Daphniidae</taxon>
        <taxon>Daphnia</taxon>
    </lineage>
</organism>
<keyword evidence="5" id="KW-0227">DNA damage</keyword>
<keyword evidence="9" id="KW-0238">DNA-binding</keyword>
<keyword evidence="11" id="KW-0812">Transmembrane</keyword>
<evidence type="ECO:0000256" key="5">
    <source>
        <dbReference type="ARBA" id="ARBA00022763"/>
    </source>
</evidence>
<dbReference type="HOGENOM" id="CLU_1908795_0_0_1"/>
<keyword evidence="4" id="KW-0547">Nucleotide-binding</keyword>
<keyword evidence="6" id="KW-0228">DNA excision</keyword>
<dbReference type="GO" id="GO:0004518">
    <property type="term" value="F:nuclease activity"/>
    <property type="evidence" value="ECO:0007669"/>
    <property type="project" value="UniProtKB-KW"/>
</dbReference>
<dbReference type="EMBL" id="GL732553">
    <property type="protein sequence ID" value="EFX79164.1"/>
    <property type="molecule type" value="Genomic_DNA"/>
</dbReference>
<dbReference type="KEGG" id="dpx:DAPPUDRAFT_319808"/>
<keyword evidence="13" id="KW-1185">Reference proteome</keyword>
<name>E9GMW7_DAPPU</name>
<feature type="transmembrane region" description="Helical" evidence="11">
    <location>
        <begin position="12"/>
        <end position="38"/>
    </location>
</feature>
<gene>
    <name evidence="12" type="ORF">DAPPUDRAFT_319808</name>
</gene>
<evidence type="ECO:0000256" key="2">
    <source>
        <dbReference type="ARBA" id="ARBA00022490"/>
    </source>
</evidence>
<dbReference type="Proteomes" id="UP000000305">
    <property type="component" value="Unassembled WGS sequence"/>
</dbReference>
<keyword evidence="8" id="KW-0267">Excision nuclease</keyword>
<dbReference type="Gene3D" id="3.40.50.300">
    <property type="entry name" value="P-loop containing nucleotide triphosphate hydrolases"/>
    <property type="match status" value="1"/>
</dbReference>
<keyword evidence="11" id="KW-0472">Membrane</keyword>
<dbReference type="PANTHER" id="PTHR43152:SF3">
    <property type="entry name" value="UVRABC SYSTEM PROTEIN A"/>
    <property type="match status" value="1"/>
</dbReference>
<dbReference type="GO" id="GO:0003677">
    <property type="term" value="F:DNA binding"/>
    <property type="evidence" value="ECO:0007669"/>
    <property type="project" value="UniProtKB-KW"/>
</dbReference>
<dbReference type="PANTHER" id="PTHR43152">
    <property type="entry name" value="UVRABC SYSTEM PROTEIN A"/>
    <property type="match status" value="1"/>
</dbReference>
<evidence type="ECO:0000313" key="13">
    <source>
        <dbReference type="Proteomes" id="UP000000305"/>
    </source>
</evidence>
<keyword evidence="7" id="KW-0067">ATP-binding</keyword>
<evidence type="ECO:0000256" key="6">
    <source>
        <dbReference type="ARBA" id="ARBA00022769"/>
    </source>
</evidence>
<evidence type="ECO:0000256" key="10">
    <source>
        <dbReference type="ARBA" id="ARBA00023204"/>
    </source>
</evidence>
<evidence type="ECO:0000256" key="3">
    <source>
        <dbReference type="ARBA" id="ARBA00022737"/>
    </source>
</evidence>
<reference evidence="12 13" key="1">
    <citation type="journal article" date="2011" name="Science">
        <title>The ecoresponsive genome of Daphnia pulex.</title>
        <authorList>
            <person name="Colbourne J.K."/>
            <person name="Pfrender M.E."/>
            <person name="Gilbert D."/>
            <person name="Thomas W.K."/>
            <person name="Tucker A."/>
            <person name="Oakley T.H."/>
            <person name="Tokishita S."/>
            <person name="Aerts A."/>
            <person name="Arnold G.J."/>
            <person name="Basu M.K."/>
            <person name="Bauer D.J."/>
            <person name="Caceres C.E."/>
            <person name="Carmel L."/>
            <person name="Casola C."/>
            <person name="Choi J.H."/>
            <person name="Detter J.C."/>
            <person name="Dong Q."/>
            <person name="Dusheyko S."/>
            <person name="Eads B.D."/>
            <person name="Frohlich T."/>
            <person name="Geiler-Samerotte K.A."/>
            <person name="Gerlach D."/>
            <person name="Hatcher P."/>
            <person name="Jogdeo S."/>
            <person name="Krijgsveld J."/>
            <person name="Kriventseva E.V."/>
            <person name="Kultz D."/>
            <person name="Laforsch C."/>
            <person name="Lindquist E."/>
            <person name="Lopez J."/>
            <person name="Manak J.R."/>
            <person name="Muller J."/>
            <person name="Pangilinan J."/>
            <person name="Patwardhan R.P."/>
            <person name="Pitluck S."/>
            <person name="Pritham E.J."/>
            <person name="Rechtsteiner A."/>
            <person name="Rho M."/>
            <person name="Rogozin I.B."/>
            <person name="Sakarya O."/>
            <person name="Salamov A."/>
            <person name="Schaack S."/>
            <person name="Shapiro H."/>
            <person name="Shiga Y."/>
            <person name="Skalitzky C."/>
            <person name="Smith Z."/>
            <person name="Souvorov A."/>
            <person name="Sung W."/>
            <person name="Tang Z."/>
            <person name="Tsuchiya D."/>
            <person name="Tu H."/>
            <person name="Vos H."/>
            <person name="Wang M."/>
            <person name="Wolf Y.I."/>
            <person name="Yamagata H."/>
            <person name="Yamada T."/>
            <person name="Ye Y."/>
            <person name="Shaw J.R."/>
            <person name="Andrews J."/>
            <person name="Crease T.J."/>
            <person name="Tang H."/>
            <person name="Lucas S.M."/>
            <person name="Robertson H.M."/>
            <person name="Bork P."/>
            <person name="Koonin E.V."/>
            <person name="Zdobnov E.M."/>
            <person name="Grigoriev I.V."/>
            <person name="Lynch M."/>
            <person name="Boore J.L."/>
        </authorList>
    </citation>
    <scope>NUCLEOTIDE SEQUENCE [LARGE SCALE GENOMIC DNA]</scope>
</reference>
<dbReference type="GO" id="GO:0005524">
    <property type="term" value="F:ATP binding"/>
    <property type="evidence" value="ECO:0007669"/>
    <property type="project" value="UniProtKB-KW"/>
</dbReference>
<keyword evidence="11" id="KW-1133">Transmembrane helix</keyword>
<evidence type="ECO:0000256" key="1">
    <source>
        <dbReference type="ARBA" id="ARBA00004496"/>
    </source>
</evidence>
<evidence type="ECO:0000256" key="7">
    <source>
        <dbReference type="ARBA" id="ARBA00022840"/>
    </source>
</evidence>
<keyword evidence="2" id="KW-0963">Cytoplasm</keyword>
<accession>E9GMW7</accession>
<comment type="subcellular location">
    <subcellularLocation>
        <location evidence="1">Cytoplasm</location>
    </subcellularLocation>
</comment>
<keyword evidence="3" id="KW-0677">Repeat</keyword>